<dbReference type="PANTHER" id="PTHR30386">
    <property type="entry name" value="MEMBRANE FUSION SUBUNIT OF EMRAB-TOLC MULTIDRUG EFFLUX PUMP"/>
    <property type="match status" value="1"/>
</dbReference>
<dbReference type="KEGG" id="saqt:GJV85_05250"/>
<sequence length="428" mass="50174">MNMSKYKYEALEMLHLHPFVRKVWLVSSIVFFIFVSMLFLPWEQTIKGEGKLIATDPMQRDYNILATIDGFVDEVYVHENQFVKKGTPLFRLVDLDKEYDEKLKSIHLSSQEQYVDFQKQVENIQEKGDNLENYLRVGLNVYTQKFQQIKNKIESLRLKKVSLEKNHEIEKLNVSRLETLYKEGIESKRNFDLAQNIYVKAEAELKKIDIDIEIENNNLDIIKQEKEKFLKETQNKIKLLDNSSLNSKAKLKSISQDIQRNSLNVQRYESGTVVAQRDGFIVRVLQNEKNRLIKKGDPIIHFSPLISDKSILLKISDFNMPLLKEGLPARIMFYGWPALQISGWPKIRYGTFAGVVEKVEPISHEKGFYYARVVEDPKEPWPKGDNLRVGTQSTIWVRLNTVPIWYQMWRLMNAFPPQMLTPVVEKKK</sequence>
<evidence type="ECO:0000256" key="1">
    <source>
        <dbReference type="SAM" id="Coils"/>
    </source>
</evidence>
<accession>A0A975AZV3</accession>
<keyword evidence="1" id="KW-0175">Coiled coil</keyword>
<reference evidence="3" key="2">
    <citation type="submission" date="2021-04" db="EMBL/GenBank/DDBJ databases">
        <title>Isolation and characterization of a novel species of the genus Sulfurimonas.</title>
        <authorList>
            <person name="Fukui M."/>
        </authorList>
    </citation>
    <scope>NUCLEOTIDE SEQUENCE</scope>
    <source>
        <strain evidence="3">H1576</strain>
    </source>
</reference>
<keyword evidence="2" id="KW-1133">Transmembrane helix</keyword>
<name>A0A975AZV3_9BACT</name>
<feature type="coiled-coil region" evidence="1">
    <location>
        <begin position="198"/>
        <end position="232"/>
    </location>
</feature>
<evidence type="ECO:0000313" key="4">
    <source>
        <dbReference type="Proteomes" id="UP000671852"/>
    </source>
</evidence>
<evidence type="ECO:0000313" key="3">
    <source>
        <dbReference type="EMBL" id="QSZ41535.1"/>
    </source>
</evidence>
<keyword evidence="2" id="KW-0812">Transmembrane</keyword>
<dbReference type="Gene3D" id="2.40.50.100">
    <property type="match status" value="1"/>
</dbReference>
<dbReference type="AlphaFoldDB" id="A0A975AZV3"/>
<dbReference type="PANTHER" id="PTHR30386:SF18">
    <property type="entry name" value="INNER MEMBRANE PROTEIN YIAV-RELATED"/>
    <property type="match status" value="1"/>
</dbReference>
<reference evidence="3" key="1">
    <citation type="submission" date="2019-11" db="EMBL/GenBank/DDBJ databases">
        <authorList>
            <person name="Kojima H."/>
        </authorList>
    </citation>
    <scope>NUCLEOTIDE SEQUENCE</scope>
    <source>
        <strain evidence="3">H1576</strain>
    </source>
</reference>
<evidence type="ECO:0000256" key="2">
    <source>
        <dbReference type="SAM" id="Phobius"/>
    </source>
</evidence>
<organism evidence="3 4">
    <name type="scientific">Sulfurimonas aquatica</name>
    <dbReference type="NCBI Taxonomy" id="2672570"/>
    <lineage>
        <taxon>Bacteria</taxon>
        <taxon>Pseudomonadati</taxon>
        <taxon>Campylobacterota</taxon>
        <taxon>Epsilonproteobacteria</taxon>
        <taxon>Campylobacterales</taxon>
        <taxon>Sulfurimonadaceae</taxon>
        <taxon>Sulfurimonas</taxon>
    </lineage>
</organism>
<dbReference type="Proteomes" id="UP000671852">
    <property type="component" value="Chromosome"/>
</dbReference>
<keyword evidence="4" id="KW-1185">Reference proteome</keyword>
<proteinExistence type="predicted"/>
<protein>
    <submittedName>
        <fullName evidence="3">Biotin/lipoyl-binding protein</fullName>
    </submittedName>
</protein>
<feature type="coiled-coil region" evidence="1">
    <location>
        <begin position="139"/>
        <end position="166"/>
    </location>
</feature>
<dbReference type="InterPro" id="IPR050739">
    <property type="entry name" value="MFP"/>
</dbReference>
<feature type="transmembrane region" description="Helical" evidence="2">
    <location>
        <begin position="23"/>
        <end position="42"/>
    </location>
</feature>
<dbReference type="EMBL" id="CP046072">
    <property type="protein sequence ID" value="QSZ41535.1"/>
    <property type="molecule type" value="Genomic_DNA"/>
</dbReference>
<keyword evidence="2" id="KW-0472">Membrane</keyword>
<gene>
    <name evidence="3" type="ORF">GJV85_05250</name>
</gene>